<dbReference type="PANTHER" id="PTHR31605:SF0">
    <property type="entry name" value="GLYCEROL-3-PHOSPHATE O-ACYLTRANSFERASE 1"/>
    <property type="match status" value="1"/>
</dbReference>
<dbReference type="EMBL" id="WAAT01000050">
    <property type="protein sequence ID" value="KAB1067068.1"/>
    <property type="molecule type" value="Genomic_DNA"/>
</dbReference>
<dbReference type="GO" id="GO:0016287">
    <property type="term" value="F:glycerone-phosphate O-acyltransferase activity"/>
    <property type="evidence" value="ECO:0007669"/>
    <property type="project" value="TreeGrafter"/>
</dbReference>
<comment type="caution">
    <text evidence="3">The sequence shown here is derived from an EMBL/GenBank/DDBJ whole genome shotgun (WGS) entry which is preliminary data.</text>
</comment>
<keyword evidence="1" id="KW-1133">Transmembrane helix</keyword>
<keyword evidence="1" id="KW-0472">Membrane</keyword>
<feature type="domain" description="Phospholipid/glycerol acyltransferase" evidence="2">
    <location>
        <begin position="38"/>
        <end position="165"/>
    </location>
</feature>
<dbReference type="Proteomes" id="UP000441333">
    <property type="component" value="Unassembled WGS sequence"/>
</dbReference>
<evidence type="ECO:0000313" key="3">
    <source>
        <dbReference type="EMBL" id="KAB1067068.1"/>
    </source>
</evidence>
<name>A0A6N6MCM4_9FLAO</name>
<organism evidence="3 4">
    <name type="scientific">Pseudotamlana haliotis</name>
    <dbReference type="NCBI Taxonomy" id="2614804"/>
    <lineage>
        <taxon>Bacteria</taxon>
        <taxon>Pseudomonadati</taxon>
        <taxon>Bacteroidota</taxon>
        <taxon>Flavobacteriia</taxon>
        <taxon>Flavobacteriales</taxon>
        <taxon>Flavobacteriaceae</taxon>
        <taxon>Pseudotamlana</taxon>
    </lineage>
</organism>
<dbReference type="SMART" id="SM00563">
    <property type="entry name" value="PlsC"/>
    <property type="match status" value="1"/>
</dbReference>
<dbReference type="AlphaFoldDB" id="A0A6N6MCM4"/>
<gene>
    <name evidence="3" type="ORF">F6U93_11645</name>
</gene>
<keyword evidence="3" id="KW-0012">Acyltransferase</keyword>
<dbReference type="CDD" id="cd07992">
    <property type="entry name" value="LPLAT_AAK14816-like"/>
    <property type="match status" value="1"/>
</dbReference>
<evidence type="ECO:0000313" key="4">
    <source>
        <dbReference type="Proteomes" id="UP000441333"/>
    </source>
</evidence>
<evidence type="ECO:0000256" key="1">
    <source>
        <dbReference type="SAM" id="Phobius"/>
    </source>
</evidence>
<dbReference type="InterPro" id="IPR002123">
    <property type="entry name" value="Plipid/glycerol_acylTrfase"/>
</dbReference>
<keyword evidence="3" id="KW-0808">Transferase</keyword>
<dbReference type="SUPFAM" id="SSF69593">
    <property type="entry name" value="Glycerol-3-phosphate (1)-acyltransferase"/>
    <property type="match status" value="1"/>
</dbReference>
<dbReference type="Pfam" id="PF01553">
    <property type="entry name" value="Acyltransferase"/>
    <property type="match status" value="1"/>
</dbReference>
<dbReference type="InterPro" id="IPR052744">
    <property type="entry name" value="GPAT/DAPAT"/>
</dbReference>
<dbReference type="RefSeq" id="WP_150939997.1">
    <property type="nucleotide sequence ID" value="NZ_WAAT01000050.1"/>
</dbReference>
<evidence type="ECO:0000259" key="2">
    <source>
        <dbReference type="SMART" id="SM00563"/>
    </source>
</evidence>
<accession>A0A6N6MCM4</accession>
<sequence>MKYIFLSIVRGYMKLGMFFYFKKITVYNQERMPKDKSVLILSNHQNGLVDPLLIAVTCKRFFHFLTRAGVFKKPALAKLFHVFQMLPVYRIRDGWGNLTNNNAIFEKCTKLLSQDEAVVIFPEGGHDLKRTIRPLSKGFTRIVLDTLKKHPETDLQLLPVGLNYEDPLMFPDSVSIFYGEPIKARAICTGERNQDLVHLKSRVQAELSELTTVVPLETYSESLSKLEALNVDYLKPQAVNTCIKNNFQSPVPKPKETFVGLKKLFRRLLIINYIMPYLVWKRYAQPKIKELEFVATFRFAVTIVLGPLWLLLTALILGLCFGWLLALIYVALSLTVVLLAVKF</sequence>
<proteinExistence type="predicted"/>
<feature type="transmembrane region" description="Helical" evidence="1">
    <location>
        <begin position="316"/>
        <end position="341"/>
    </location>
</feature>
<dbReference type="PANTHER" id="PTHR31605">
    <property type="entry name" value="GLYCEROL-3-PHOSPHATE O-ACYLTRANSFERASE 1"/>
    <property type="match status" value="1"/>
</dbReference>
<keyword evidence="4" id="KW-1185">Reference proteome</keyword>
<dbReference type="GO" id="GO:0004366">
    <property type="term" value="F:glycerol-3-phosphate O-acyltransferase activity"/>
    <property type="evidence" value="ECO:0007669"/>
    <property type="project" value="TreeGrafter"/>
</dbReference>
<feature type="transmembrane region" description="Helical" evidence="1">
    <location>
        <begin position="292"/>
        <end position="310"/>
    </location>
</feature>
<keyword evidence="1" id="KW-0812">Transmembrane</keyword>
<reference evidence="3 4" key="1">
    <citation type="submission" date="2019-09" db="EMBL/GenBank/DDBJ databases">
        <authorList>
            <person name="Cao W.R."/>
        </authorList>
    </citation>
    <scope>NUCLEOTIDE SEQUENCE [LARGE SCALE GENOMIC DNA]</scope>
    <source>
        <strain evidence="3 4">B1N29</strain>
    </source>
</reference>
<protein>
    <submittedName>
        <fullName evidence="3">Glycerol acyltransferase</fullName>
    </submittedName>
</protein>
<dbReference type="GO" id="GO:0008654">
    <property type="term" value="P:phospholipid biosynthetic process"/>
    <property type="evidence" value="ECO:0007669"/>
    <property type="project" value="TreeGrafter"/>
</dbReference>